<reference evidence="4 5" key="1">
    <citation type="submission" date="2020-09" db="EMBL/GenBank/DDBJ databases">
        <title>Sphingomonas sp., a new species isolated from pork steak.</title>
        <authorList>
            <person name="Heidler von Heilborn D."/>
        </authorList>
    </citation>
    <scope>NUCLEOTIDE SEQUENCE [LARGE SCALE GENOMIC DNA]</scope>
    <source>
        <strain evidence="5">S8-3T</strain>
    </source>
</reference>
<accession>A0A7H0LD90</accession>
<evidence type="ECO:0000313" key="5">
    <source>
        <dbReference type="Proteomes" id="UP000516148"/>
    </source>
</evidence>
<dbReference type="InterPro" id="IPR001296">
    <property type="entry name" value="Glyco_trans_1"/>
</dbReference>
<dbReference type="EMBL" id="CP061038">
    <property type="protein sequence ID" value="QNQ07643.1"/>
    <property type="molecule type" value="Genomic_DNA"/>
</dbReference>
<keyword evidence="5" id="KW-1185">Reference proteome</keyword>
<dbReference type="Pfam" id="PF13439">
    <property type="entry name" value="Glyco_transf_4"/>
    <property type="match status" value="1"/>
</dbReference>
<proteinExistence type="predicted"/>
<evidence type="ECO:0000256" key="1">
    <source>
        <dbReference type="ARBA" id="ARBA00022679"/>
    </source>
</evidence>
<evidence type="ECO:0000259" key="3">
    <source>
        <dbReference type="Pfam" id="PF13439"/>
    </source>
</evidence>
<dbReference type="CDD" id="cd03809">
    <property type="entry name" value="GT4_MtfB-like"/>
    <property type="match status" value="1"/>
</dbReference>
<protein>
    <submittedName>
        <fullName evidence="4">Glycosyltransferase family 4 protein</fullName>
    </submittedName>
</protein>
<dbReference type="InterPro" id="IPR028098">
    <property type="entry name" value="Glyco_trans_4-like_N"/>
</dbReference>
<dbReference type="RefSeq" id="WP_187759991.1">
    <property type="nucleotide sequence ID" value="NZ_CP061038.1"/>
</dbReference>
<dbReference type="AlphaFoldDB" id="A0A7H0LD90"/>
<name>A0A7H0LD90_9SPHN</name>
<dbReference type="PANTHER" id="PTHR46401:SF2">
    <property type="entry name" value="GLYCOSYLTRANSFERASE WBBK-RELATED"/>
    <property type="match status" value="1"/>
</dbReference>
<dbReference type="GO" id="GO:0009103">
    <property type="term" value="P:lipopolysaccharide biosynthetic process"/>
    <property type="evidence" value="ECO:0007669"/>
    <property type="project" value="TreeGrafter"/>
</dbReference>
<dbReference type="Gene3D" id="3.40.50.2000">
    <property type="entry name" value="Glycogen Phosphorylase B"/>
    <property type="match status" value="2"/>
</dbReference>
<gene>
    <name evidence="4" type="ORF">H3Z74_12495</name>
</gene>
<evidence type="ECO:0000259" key="2">
    <source>
        <dbReference type="Pfam" id="PF00534"/>
    </source>
</evidence>
<dbReference type="KEGG" id="spap:H3Z74_12495"/>
<dbReference type="SUPFAM" id="SSF53756">
    <property type="entry name" value="UDP-Glycosyltransferase/glycogen phosphorylase"/>
    <property type="match status" value="1"/>
</dbReference>
<sequence>MAEASGNIAVPGAEPDINGVAERTVSPAPLICIDCRYIRERPSGIGEVVQALVDHAPALAPDLRFLLLKHPEAPAILSGAPNVTERTVTFAANGPATMWMMSRLTDLSQVDLFHAPSNILPHGLTMPSITTVHDVMWLKHPDWAAKPGLRGRIDRAFYRHGLRHALNRSARIATVSQATRDEIATIDPAAAERTCVTSSGVASDFRRLAAQDGGSATLPALAGRRYILTVGQYAPYKNHVAALEAFAMAFRDDPGVALVFVQRQGDGAAALLPRAAALGVADRVLFIPHLDREQLIMLYNGALALCHPSLYEGFGNPIAEAMACGCPVVTSNVSAMPEVAGGAALLIDPRDVATIATALHRIASEAGLGAALRQRGLDRAANLPWIRFARANVTLYRQVLAEQREREVDRTAMVPAGLFPQPAASAIS</sequence>
<keyword evidence="1 4" id="KW-0808">Transferase</keyword>
<dbReference type="Proteomes" id="UP000516148">
    <property type="component" value="Chromosome"/>
</dbReference>
<feature type="domain" description="Glycosyl transferase family 1" evidence="2">
    <location>
        <begin position="223"/>
        <end position="374"/>
    </location>
</feature>
<dbReference type="Pfam" id="PF00534">
    <property type="entry name" value="Glycos_transf_1"/>
    <property type="match status" value="1"/>
</dbReference>
<organism evidence="4 5">
    <name type="scientific">Sphingomonas alpina</name>
    <dbReference type="NCBI Taxonomy" id="653931"/>
    <lineage>
        <taxon>Bacteria</taxon>
        <taxon>Pseudomonadati</taxon>
        <taxon>Pseudomonadota</taxon>
        <taxon>Alphaproteobacteria</taxon>
        <taxon>Sphingomonadales</taxon>
        <taxon>Sphingomonadaceae</taxon>
        <taxon>Sphingomonas</taxon>
    </lineage>
</organism>
<dbReference type="PANTHER" id="PTHR46401">
    <property type="entry name" value="GLYCOSYLTRANSFERASE WBBK-RELATED"/>
    <property type="match status" value="1"/>
</dbReference>
<dbReference type="GO" id="GO:0016757">
    <property type="term" value="F:glycosyltransferase activity"/>
    <property type="evidence" value="ECO:0007669"/>
    <property type="project" value="InterPro"/>
</dbReference>
<feature type="domain" description="Glycosyltransferase subfamily 4-like N-terminal" evidence="3">
    <location>
        <begin position="44"/>
        <end position="202"/>
    </location>
</feature>
<evidence type="ECO:0000313" key="4">
    <source>
        <dbReference type="EMBL" id="QNQ07643.1"/>
    </source>
</evidence>